<comment type="caution">
    <text evidence="1">The sequence shown here is derived from an EMBL/GenBank/DDBJ whole genome shotgun (WGS) entry which is preliminary data.</text>
</comment>
<keyword evidence="2" id="KW-1185">Reference proteome</keyword>
<dbReference type="EMBL" id="JAMDGS010000005">
    <property type="protein sequence ID" value="MDD1124433.1"/>
    <property type="molecule type" value="Genomic_DNA"/>
</dbReference>
<sequence>MTKVVDLDKVSKTIEISESLTLVLIDRLGQEALHGSIECARNIYLLDEAGQVVWQVVSDFDTDGGAFTNIILSDGRIQAYRWDGGMYDIDVETGKAVPGLLVR</sequence>
<proteinExistence type="predicted"/>
<evidence type="ECO:0000313" key="1">
    <source>
        <dbReference type="EMBL" id="MDD1124433.1"/>
    </source>
</evidence>
<dbReference type="InterPro" id="IPR058263">
    <property type="entry name" value="DUF7957"/>
</dbReference>
<dbReference type="Proteomes" id="UP001150531">
    <property type="component" value="Unassembled WGS sequence"/>
</dbReference>
<organism evidence="1 2">
    <name type="scientific">Pseudomonas aphyarum</name>
    <dbReference type="NCBI Taxonomy" id="2942629"/>
    <lineage>
        <taxon>Bacteria</taxon>
        <taxon>Pseudomonadati</taxon>
        <taxon>Pseudomonadota</taxon>
        <taxon>Gammaproteobacteria</taxon>
        <taxon>Pseudomonadales</taxon>
        <taxon>Pseudomonadaceae</taxon>
        <taxon>Pseudomonas</taxon>
    </lineage>
</organism>
<reference evidence="1" key="1">
    <citation type="submission" date="2022-05" db="EMBL/GenBank/DDBJ databases">
        <title>Novel Pseudomonas spp. Isolated from a Rainbow Trout Aquaculture Facility.</title>
        <authorList>
            <person name="Testerman T."/>
            <person name="Graf J."/>
        </authorList>
    </citation>
    <scope>NUCLEOTIDE SEQUENCE</scope>
    <source>
        <strain evidence="1">ID386</strain>
    </source>
</reference>
<dbReference type="Pfam" id="PF25857">
    <property type="entry name" value="DUF7957"/>
    <property type="match status" value="1"/>
</dbReference>
<name>A0ABT5PKV3_9PSED</name>
<dbReference type="RefSeq" id="WP_273897377.1">
    <property type="nucleotide sequence ID" value="NZ_JAMDGS010000005.1"/>
</dbReference>
<accession>A0ABT5PKV3</accession>
<evidence type="ECO:0008006" key="3">
    <source>
        <dbReference type="Google" id="ProtNLM"/>
    </source>
</evidence>
<gene>
    <name evidence="1" type="ORF">M5G18_07515</name>
</gene>
<protein>
    <recommendedName>
        <fullName evidence="3">Lipoprotein</fullName>
    </recommendedName>
</protein>
<evidence type="ECO:0000313" key="2">
    <source>
        <dbReference type="Proteomes" id="UP001150531"/>
    </source>
</evidence>